<proteinExistence type="predicted"/>
<protein>
    <submittedName>
        <fullName evidence="2">Putative esterase</fullName>
    </submittedName>
</protein>
<name>A0A841MUB3_9BACT</name>
<dbReference type="Pfam" id="PF02230">
    <property type="entry name" value="Abhydrolase_2"/>
    <property type="match status" value="1"/>
</dbReference>
<dbReference type="GO" id="GO:0016787">
    <property type="term" value="F:hydrolase activity"/>
    <property type="evidence" value="ECO:0007669"/>
    <property type="project" value="InterPro"/>
</dbReference>
<dbReference type="InterPro" id="IPR003140">
    <property type="entry name" value="PLipase/COase/thioEstase"/>
</dbReference>
<feature type="domain" description="Phospholipase/carboxylesterase/thioesterase" evidence="1">
    <location>
        <begin position="26"/>
        <end position="216"/>
    </location>
</feature>
<dbReference type="Gene3D" id="3.40.50.1820">
    <property type="entry name" value="alpha/beta hydrolase"/>
    <property type="match status" value="1"/>
</dbReference>
<gene>
    <name evidence="2" type="ORF">FHS59_001723</name>
</gene>
<dbReference type="SUPFAM" id="SSF53474">
    <property type="entry name" value="alpha/beta-Hydrolases"/>
    <property type="match status" value="1"/>
</dbReference>
<organism evidence="2 3">
    <name type="scientific">Algoriphagus iocasae</name>
    <dbReference type="NCBI Taxonomy" id="1836499"/>
    <lineage>
        <taxon>Bacteria</taxon>
        <taxon>Pseudomonadati</taxon>
        <taxon>Bacteroidota</taxon>
        <taxon>Cytophagia</taxon>
        <taxon>Cytophagales</taxon>
        <taxon>Cyclobacteriaceae</taxon>
        <taxon>Algoriphagus</taxon>
    </lineage>
</organism>
<accession>A0A841MUB3</accession>
<reference evidence="2 3" key="1">
    <citation type="submission" date="2020-08" db="EMBL/GenBank/DDBJ databases">
        <title>Genomic Encyclopedia of Type Strains, Phase IV (KMG-IV): sequencing the most valuable type-strain genomes for metagenomic binning, comparative biology and taxonomic classification.</title>
        <authorList>
            <person name="Goeker M."/>
        </authorList>
    </citation>
    <scope>NUCLEOTIDE SEQUENCE [LARGE SCALE GENOMIC DNA]</scope>
    <source>
        <strain evidence="2 3">DSM 102044</strain>
    </source>
</reference>
<dbReference type="AlphaFoldDB" id="A0A841MUB3"/>
<sequence length="218" mass="25210">MGNFLKKKIKVTYQAEYCLSHEPTFDESEVWVVFHGYGQLAEFFIRKFMPFESEDRLFVAPEATNYSYLKDYKGRVGANWMTSHERELAIENNHRYLDQLVNELLEKFENPPAVNVFGFSQGVATATRWASRWNGNVNKFILWAGGFARDLDLKVSNEKFEKTEFISVLGDQDEFVNSEILKKQGELEKALGKEVKKISFKGGHIIDSEVLSQIFENI</sequence>
<comment type="caution">
    <text evidence="2">The sequence shown here is derived from an EMBL/GenBank/DDBJ whole genome shotgun (WGS) entry which is preliminary data.</text>
</comment>
<evidence type="ECO:0000313" key="2">
    <source>
        <dbReference type="EMBL" id="MBB6326095.1"/>
    </source>
</evidence>
<dbReference type="EMBL" id="JACIJO010000002">
    <property type="protein sequence ID" value="MBB6326095.1"/>
    <property type="molecule type" value="Genomic_DNA"/>
</dbReference>
<dbReference type="Proteomes" id="UP000588604">
    <property type="component" value="Unassembled WGS sequence"/>
</dbReference>
<evidence type="ECO:0000313" key="3">
    <source>
        <dbReference type="Proteomes" id="UP000588604"/>
    </source>
</evidence>
<keyword evidence="3" id="KW-1185">Reference proteome</keyword>
<evidence type="ECO:0000259" key="1">
    <source>
        <dbReference type="Pfam" id="PF02230"/>
    </source>
</evidence>
<dbReference type="InterPro" id="IPR029058">
    <property type="entry name" value="AB_hydrolase_fold"/>
</dbReference>